<evidence type="ECO:0000256" key="2">
    <source>
        <dbReference type="ARBA" id="ARBA00022723"/>
    </source>
</evidence>
<evidence type="ECO:0000256" key="4">
    <source>
        <dbReference type="ARBA" id="ARBA00022801"/>
    </source>
</evidence>
<dbReference type="GO" id="GO:0005730">
    <property type="term" value="C:nucleolus"/>
    <property type="evidence" value="ECO:0007669"/>
    <property type="project" value="TreeGrafter"/>
</dbReference>
<organism evidence="12 13">
    <name type="scientific">Pinctada imbricata</name>
    <name type="common">Atlantic pearl-oyster</name>
    <name type="synonym">Pinctada martensii</name>
    <dbReference type="NCBI Taxonomy" id="66713"/>
    <lineage>
        <taxon>Eukaryota</taxon>
        <taxon>Metazoa</taxon>
        <taxon>Spiralia</taxon>
        <taxon>Lophotrochozoa</taxon>
        <taxon>Mollusca</taxon>
        <taxon>Bivalvia</taxon>
        <taxon>Autobranchia</taxon>
        <taxon>Pteriomorphia</taxon>
        <taxon>Pterioida</taxon>
        <taxon>Pterioidea</taxon>
        <taxon>Pteriidae</taxon>
        <taxon>Pinctada</taxon>
    </lineage>
</organism>
<evidence type="ECO:0000313" key="13">
    <source>
        <dbReference type="Proteomes" id="UP001186944"/>
    </source>
</evidence>
<keyword evidence="2" id="KW-0479">Metal-binding</keyword>
<dbReference type="FunFam" id="3.30.160.20:FF:000009">
    <property type="entry name" value="Adenosine deaminase RNA-specific B2 (inactive)"/>
    <property type="match status" value="1"/>
</dbReference>
<accession>A0AA88YR25</accession>
<dbReference type="FunFam" id="3.30.160.20:FF:000011">
    <property type="entry name" value="double-stranded RNA-specific editase 1 isoform X1"/>
    <property type="match status" value="1"/>
</dbReference>
<dbReference type="GO" id="GO:0046872">
    <property type="term" value="F:metal ion binding"/>
    <property type="evidence" value="ECO:0007669"/>
    <property type="project" value="UniProtKB-KW"/>
</dbReference>
<evidence type="ECO:0008006" key="14">
    <source>
        <dbReference type="Google" id="ProtNLM"/>
    </source>
</evidence>
<dbReference type="Proteomes" id="UP001186944">
    <property type="component" value="Unassembled WGS sequence"/>
</dbReference>
<feature type="domain" description="A to I editase" evidence="11">
    <location>
        <begin position="468"/>
        <end position="793"/>
    </location>
</feature>
<dbReference type="InterPro" id="IPR044459">
    <property type="entry name" value="ADAR2_DSRM_2"/>
</dbReference>
<protein>
    <recommendedName>
        <fullName evidence="14">Double-stranded RNA-specific editase 1</fullName>
    </recommendedName>
</protein>
<feature type="region of interest" description="Disordered" evidence="9">
    <location>
        <begin position="56"/>
        <end position="75"/>
    </location>
</feature>
<dbReference type="AlphaFoldDB" id="A0AA88YR25"/>
<feature type="domain" description="DRBM" evidence="10">
    <location>
        <begin position="96"/>
        <end position="145"/>
    </location>
</feature>
<dbReference type="GO" id="GO:0006396">
    <property type="term" value="P:RNA processing"/>
    <property type="evidence" value="ECO:0007669"/>
    <property type="project" value="InterPro"/>
</dbReference>
<evidence type="ECO:0000259" key="11">
    <source>
        <dbReference type="PROSITE" id="PS50141"/>
    </source>
</evidence>
<dbReference type="InterPro" id="IPR002466">
    <property type="entry name" value="A_deamin"/>
</dbReference>
<reference evidence="12" key="1">
    <citation type="submission" date="2019-08" db="EMBL/GenBank/DDBJ databases">
        <title>The improved chromosome-level genome for the pearl oyster Pinctada fucata martensii using PacBio sequencing and Hi-C.</title>
        <authorList>
            <person name="Zheng Z."/>
        </authorList>
    </citation>
    <scope>NUCLEOTIDE SEQUENCE</scope>
    <source>
        <strain evidence="12">ZZ-2019</strain>
        <tissue evidence="12">Adductor muscle</tissue>
    </source>
</reference>
<dbReference type="Pfam" id="PF02137">
    <property type="entry name" value="A_deamin"/>
    <property type="match status" value="1"/>
</dbReference>
<dbReference type="Gene3D" id="3.30.160.20">
    <property type="match status" value="3"/>
</dbReference>
<dbReference type="GO" id="GO:0003725">
    <property type="term" value="F:double-stranded RNA binding"/>
    <property type="evidence" value="ECO:0007669"/>
    <property type="project" value="TreeGrafter"/>
</dbReference>
<dbReference type="GO" id="GO:0003726">
    <property type="term" value="F:double-stranded RNA adenosine deaminase activity"/>
    <property type="evidence" value="ECO:0007669"/>
    <property type="project" value="TreeGrafter"/>
</dbReference>
<evidence type="ECO:0000256" key="7">
    <source>
        <dbReference type="ARBA" id="ARBA00023242"/>
    </source>
</evidence>
<dbReference type="GO" id="GO:0005737">
    <property type="term" value="C:cytoplasm"/>
    <property type="evidence" value="ECO:0007669"/>
    <property type="project" value="TreeGrafter"/>
</dbReference>
<dbReference type="PROSITE" id="PS50141">
    <property type="entry name" value="A_DEAMIN_EDITASE"/>
    <property type="match status" value="1"/>
</dbReference>
<evidence type="ECO:0000313" key="12">
    <source>
        <dbReference type="EMBL" id="KAK3106472.1"/>
    </source>
</evidence>
<sequence length="798" mass="88307">MDRDVKEGLAQGFPSKMEFDVKEESDPEFSFNKNFNAKIDPDPNFKMERKVVLKSEMSAEESNSNAGNQVAAPSVQKVTDKQPVMYLNELRNGLKYHLVGEEEVNKETMFTIGVTVDGKIFQGTAKSKKLAKAEAAKEALLKLFNVAHDPDADINIDGTGSSHDMLRKRKHLGDAQVILGKKKQKLQNAGPKNALMQLNEIKPGLEFQFVSQSGPVHAPTFIMCVEVNGTKFEGQGSTKKIAKLHAAEKALKSFVQFPNASEVHKVMGRKITDADFTSDDADMVHGSDTLFNNFENEVKGQESMDLSNGKDSNGSVNMPNGKKSVVPSNPEGKNPVMILNELRPGLKYQYVSEQGESHAKSFTMSVTVDGQKFEGTGRNKKLAKSRAAQMALTKIFNLEFSFKPGTKPVEKLSGSSVPQELADLVSKLVLDKFGELTNNFTSPLARRKVLAGIVMTTGQSSDHASVISITTGTKCINGEYMSDEGLSVNDCHAEVIGRRVLMHYFYNELEKHLSSDSNVRSSSIFIERPEGGYQLKEDIHFHLYISTAPCGDSRIFSPHENIKGADTHPNRKARGQLRTKIESGEGTIPVKSEGIQTWDGILEGGRLLTMSCSDKIARWNVLGVQGSLLSHFIQPIYYDSLILGSLYHGEHLLRAVYSRVSNIEGVKSPYRLNQPFLSGISNPESRQPGKAPNIAVNWCMGDNSFEVINTMTGKTEQGNSSRLCKQAFFRQFCNLYGKLSSCTSQSVTAQPNLYSEAKVSVMDYQLTKRQLYKAFQKAGYGRWVKKPIEQDQFGLLLQ</sequence>
<dbReference type="SMART" id="SM00358">
    <property type="entry name" value="DSRM"/>
    <property type="match status" value="3"/>
</dbReference>
<dbReference type="GO" id="GO:0006382">
    <property type="term" value="P:adenosine to inosine editing"/>
    <property type="evidence" value="ECO:0007669"/>
    <property type="project" value="TreeGrafter"/>
</dbReference>
<feature type="compositionally biased region" description="Polar residues" evidence="9">
    <location>
        <begin position="304"/>
        <end position="318"/>
    </location>
</feature>
<dbReference type="SMART" id="SM00552">
    <property type="entry name" value="ADEAMc"/>
    <property type="match status" value="1"/>
</dbReference>
<evidence type="ECO:0000256" key="6">
    <source>
        <dbReference type="ARBA" id="ARBA00022884"/>
    </source>
</evidence>
<keyword evidence="6 8" id="KW-0694">RNA-binding</keyword>
<evidence type="ECO:0000256" key="3">
    <source>
        <dbReference type="ARBA" id="ARBA00022737"/>
    </source>
</evidence>
<keyword evidence="7" id="KW-0539">Nucleus</keyword>
<dbReference type="EMBL" id="VSWD01000003">
    <property type="protein sequence ID" value="KAK3106472.1"/>
    <property type="molecule type" value="Genomic_DNA"/>
</dbReference>
<dbReference type="PANTHER" id="PTHR10910:SF62">
    <property type="entry name" value="AT07585P-RELATED"/>
    <property type="match status" value="1"/>
</dbReference>
<feature type="region of interest" description="Disordered" evidence="9">
    <location>
        <begin position="300"/>
        <end position="334"/>
    </location>
</feature>
<name>A0AA88YR25_PINIB</name>
<gene>
    <name evidence="12" type="ORF">FSP39_020674</name>
</gene>
<dbReference type="InterPro" id="IPR014720">
    <property type="entry name" value="dsRBD_dom"/>
</dbReference>
<feature type="domain" description="DRBM" evidence="10">
    <location>
        <begin position="190"/>
        <end position="256"/>
    </location>
</feature>
<dbReference type="Pfam" id="PF00035">
    <property type="entry name" value="dsrm"/>
    <property type="match status" value="3"/>
</dbReference>
<feature type="domain" description="DRBM" evidence="10">
    <location>
        <begin position="348"/>
        <end position="397"/>
    </location>
</feature>
<keyword evidence="3" id="KW-0677">Repeat</keyword>
<comment type="subcellular location">
    <subcellularLocation>
        <location evidence="1">Nucleus</location>
    </subcellularLocation>
</comment>
<dbReference type="SUPFAM" id="SSF54768">
    <property type="entry name" value="dsRNA-binding domain-like"/>
    <property type="match status" value="3"/>
</dbReference>
<keyword evidence="4" id="KW-0378">Hydrolase</keyword>
<dbReference type="PANTHER" id="PTHR10910">
    <property type="entry name" value="EUKARYOTE SPECIFIC DSRNA BINDING PROTEIN"/>
    <property type="match status" value="1"/>
</dbReference>
<comment type="caution">
    <text evidence="12">The sequence shown here is derived from an EMBL/GenBank/DDBJ whole genome shotgun (WGS) entry which is preliminary data.</text>
</comment>
<evidence type="ECO:0000256" key="9">
    <source>
        <dbReference type="SAM" id="MobiDB-lite"/>
    </source>
</evidence>
<evidence type="ECO:0000259" key="10">
    <source>
        <dbReference type="PROSITE" id="PS50137"/>
    </source>
</evidence>
<evidence type="ECO:0000256" key="5">
    <source>
        <dbReference type="ARBA" id="ARBA00022833"/>
    </source>
</evidence>
<evidence type="ECO:0000256" key="1">
    <source>
        <dbReference type="ARBA" id="ARBA00004123"/>
    </source>
</evidence>
<evidence type="ECO:0000256" key="8">
    <source>
        <dbReference type="PROSITE-ProRule" id="PRU00266"/>
    </source>
</evidence>
<dbReference type="CDD" id="cd19898">
    <property type="entry name" value="DSRM_RED1_rpt2"/>
    <property type="match status" value="1"/>
</dbReference>
<dbReference type="PROSITE" id="PS50137">
    <property type="entry name" value="DS_RBD"/>
    <property type="match status" value="3"/>
</dbReference>
<proteinExistence type="predicted"/>
<keyword evidence="5" id="KW-0862">Zinc</keyword>
<keyword evidence="13" id="KW-1185">Reference proteome</keyword>
<dbReference type="GO" id="GO:0008251">
    <property type="term" value="F:tRNA-specific adenosine deaminase activity"/>
    <property type="evidence" value="ECO:0007669"/>
    <property type="project" value="TreeGrafter"/>
</dbReference>